<name>A0ACA9QWF3_9GLOM</name>
<accession>A0ACA9QWF3</accession>
<dbReference type="Proteomes" id="UP000789920">
    <property type="component" value="Unassembled WGS sequence"/>
</dbReference>
<evidence type="ECO:0000313" key="1">
    <source>
        <dbReference type="EMBL" id="CAG8767125.1"/>
    </source>
</evidence>
<proteinExistence type="predicted"/>
<organism evidence="1 2">
    <name type="scientific">Racocetra persica</name>
    <dbReference type="NCBI Taxonomy" id="160502"/>
    <lineage>
        <taxon>Eukaryota</taxon>
        <taxon>Fungi</taxon>
        <taxon>Fungi incertae sedis</taxon>
        <taxon>Mucoromycota</taxon>
        <taxon>Glomeromycotina</taxon>
        <taxon>Glomeromycetes</taxon>
        <taxon>Diversisporales</taxon>
        <taxon>Gigasporaceae</taxon>
        <taxon>Racocetra</taxon>
    </lineage>
</organism>
<keyword evidence="2" id="KW-1185">Reference proteome</keyword>
<sequence length="356" mass="41385">MTTNATEQLQLAGSATSTFISSIIFNTAITVAAFITFDLIRKRCVKVFEPKTYLVPERKRAPPVPSGFLKWLKPTLMAPDKELILRAGLDGYMFLRVIRLFMILFSLFTIVGLCLILPLNHINQSDKRGLESFTIGNVKDKWRLYVHVLMCYIFTAAILYTMYHEYYTYVRLRHECLTTPEHRISPRATTILVVGIPDQLNNEEDLKTYLVKSSRLISLTTKRMKLIHKLECAETDFLIKYLKYQKGDESEQDVEDGDKVPVFLRPTHRTIPLIGKKVDSIETYREEIQKLNEEINELRKKIDSFKKLRSAFIQFNNYVGAQLAATLTIPRLTEITREDVIWENLNLTRIQRIVRK</sequence>
<dbReference type="EMBL" id="CAJVQC010038841">
    <property type="protein sequence ID" value="CAG8767125.1"/>
    <property type="molecule type" value="Genomic_DNA"/>
</dbReference>
<reference evidence="1" key="1">
    <citation type="submission" date="2021-06" db="EMBL/GenBank/DDBJ databases">
        <authorList>
            <person name="Kallberg Y."/>
            <person name="Tangrot J."/>
            <person name="Rosling A."/>
        </authorList>
    </citation>
    <scope>NUCLEOTIDE SEQUENCE</scope>
    <source>
        <strain evidence="1">MA461A</strain>
    </source>
</reference>
<gene>
    <name evidence="1" type="ORF">RPERSI_LOCUS15939</name>
</gene>
<protein>
    <submittedName>
        <fullName evidence="1">13231_t:CDS:1</fullName>
    </submittedName>
</protein>
<feature type="non-terminal residue" evidence="1">
    <location>
        <position position="356"/>
    </location>
</feature>
<evidence type="ECO:0000313" key="2">
    <source>
        <dbReference type="Proteomes" id="UP000789920"/>
    </source>
</evidence>
<comment type="caution">
    <text evidence="1">The sequence shown here is derived from an EMBL/GenBank/DDBJ whole genome shotgun (WGS) entry which is preliminary data.</text>
</comment>